<comment type="caution">
    <text evidence="2">The sequence shown here is derived from an EMBL/GenBank/DDBJ whole genome shotgun (WGS) entry which is preliminary data.</text>
</comment>
<name>A0A9W5US53_9ACTN</name>
<protein>
    <submittedName>
        <fullName evidence="2">Uncharacterized protein</fullName>
    </submittedName>
</protein>
<evidence type="ECO:0000313" key="3">
    <source>
        <dbReference type="Proteomes" id="UP000607311"/>
    </source>
</evidence>
<accession>A0A9W5US53</accession>
<proteinExistence type="predicted"/>
<evidence type="ECO:0000313" key="2">
    <source>
        <dbReference type="EMBL" id="GIJ34769.1"/>
    </source>
</evidence>
<keyword evidence="3" id="KW-1185">Reference proteome</keyword>
<sequence length="120" mass="13287">MDALARQRAGRGRMEFVTTDPPLPLLGPAGVDQLHRRRQVRTGRQIRTGKQRPQHVESIQYRLTLDMSARGGELWPQDTQVINSLDVPFRLSDHPPNIRRVVNTPAAPGGVGVFAGSGLF</sequence>
<evidence type="ECO:0000256" key="1">
    <source>
        <dbReference type="SAM" id="MobiDB-lite"/>
    </source>
</evidence>
<organism evidence="2 3">
    <name type="scientific">Micromonospora sediminimaris</name>
    <dbReference type="NCBI Taxonomy" id="547162"/>
    <lineage>
        <taxon>Bacteria</taxon>
        <taxon>Bacillati</taxon>
        <taxon>Actinomycetota</taxon>
        <taxon>Actinomycetes</taxon>
        <taxon>Micromonosporales</taxon>
        <taxon>Micromonosporaceae</taxon>
        <taxon>Micromonospora</taxon>
    </lineage>
</organism>
<feature type="region of interest" description="Disordered" evidence="1">
    <location>
        <begin position="1"/>
        <end position="55"/>
    </location>
</feature>
<reference evidence="2" key="1">
    <citation type="submission" date="2021-01" db="EMBL/GenBank/DDBJ databases">
        <title>Whole genome shotgun sequence of Verrucosispora sediminis NBRC 107745.</title>
        <authorList>
            <person name="Komaki H."/>
            <person name="Tamura T."/>
        </authorList>
    </citation>
    <scope>NUCLEOTIDE SEQUENCE</scope>
    <source>
        <strain evidence="2">NBRC 107745</strain>
    </source>
</reference>
<dbReference type="Proteomes" id="UP000607311">
    <property type="component" value="Unassembled WGS sequence"/>
</dbReference>
<dbReference type="AlphaFoldDB" id="A0A9W5US53"/>
<dbReference type="EMBL" id="BOPD01000024">
    <property type="protein sequence ID" value="GIJ34769.1"/>
    <property type="molecule type" value="Genomic_DNA"/>
</dbReference>
<gene>
    <name evidence="2" type="ORF">Vse01_39170</name>
</gene>